<evidence type="ECO:0000313" key="2">
    <source>
        <dbReference type="EMBL" id="OUR96814.1"/>
    </source>
</evidence>
<dbReference type="PANTHER" id="PTHR20883:SF48">
    <property type="entry name" value="ECTOINE DIOXYGENASE"/>
    <property type="match status" value="1"/>
</dbReference>
<organism evidence="2 3">
    <name type="scientific">Halobacteriovorax marinus</name>
    <dbReference type="NCBI Taxonomy" id="97084"/>
    <lineage>
        <taxon>Bacteria</taxon>
        <taxon>Pseudomonadati</taxon>
        <taxon>Bdellovibrionota</taxon>
        <taxon>Bacteriovoracia</taxon>
        <taxon>Bacteriovoracales</taxon>
        <taxon>Halobacteriovoraceae</taxon>
        <taxon>Halobacteriovorax</taxon>
    </lineage>
</organism>
<evidence type="ECO:0008006" key="4">
    <source>
        <dbReference type="Google" id="ProtNLM"/>
    </source>
</evidence>
<dbReference type="EMBL" id="MAAO01000006">
    <property type="protein sequence ID" value="OUR96814.1"/>
    <property type="molecule type" value="Genomic_DNA"/>
</dbReference>
<dbReference type="Proteomes" id="UP000196531">
    <property type="component" value="Unassembled WGS sequence"/>
</dbReference>
<dbReference type="AlphaFoldDB" id="A0A1Y5F7R5"/>
<dbReference type="Gene3D" id="2.60.120.620">
    <property type="entry name" value="q2cbj1_9rhob like domain"/>
    <property type="match status" value="1"/>
</dbReference>
<sequence length="254" mass="29473">MLPVKGIFFVDNGYYVLENFVNEENLVELEHILEKFHKSWCEKNKEFFERNAINSAYITSGEFLQPSERLCLLKFIASKNVVKEVFNVLGTNACFLNSQLFFDPYNENQANYWHRDIQYSGMDESEQRNIIEASGHDVVHFRLALRDELGVELIPSSHSKWDSLEELDTRLEKAGKKPSDDISTGRCIALKRGDVLVFDANIIHRGHYGKERLSFDLLFCKEDPSILKYANVDCFPNNDELDQIDHAEIFKHIT</sequence>
<evidence type="ECO:0000256" key="1">
    <source>
        <dbReference type="ARBA" id="ARBA00001954"/>
    </source>
</evidence>
<dbReference type="PANTHER" id="PTHR20883">
    <property type="entry name" value="PHYTANOYL-COA DIOXYGENASE DOMAIN CONTAINING 1"/>
    <property type="match status" value="1"/>
</dbReference>
<dbReference type="GO" id="GO:0016706">
    <property type="term" value="F:2-oxoglutarate-dependent dioxygenase activity"/>
    <property type="evidence" value="ECO:0007669"/>
    <property type="project" value="UniProtKB-ARBA"/>
</dbReference>
<reference evidence="3" key="1">
    <citation type="journal article" date="2017" name="Proc. Natl. Acad. Sci. U.S.A.">
        <title>Simulation of Deepwater Horizon oil plume reveals substrate specialization within a complex community of hydrocarbon-degraders.</title>
        <authorList>
            <person name="Hu P."/>
            <person name="Dubinsky E.A."/>
            <person name="Probst A.J."/>
            <person name="Wang J."/>
            <person name="Sieber C.M.K."/>
            <person name="Tom L.M."/>
            <person name="Gardinali P."/>
            <person name="Banfield J.F."/>
            <person name="Atlas R.M."/>
            <person name="Andersen G.L."/>
        </authorList>
    </citation>
    <scope>NUCLEOTIDE SEQUENCE [LARGE SCALE GENOMIC DNA]</scope>
</reference>
<comment type="cofactor">
    <cofactor evidence="1">
        <name>Fe(2+)</name>
        <dbReference type="ChEBI" id="CHEBI:29033"/>
    </cofactor>
</comment>
<gene>
    <name evidence="2" type="ORF">A9Q84_10770</name>
</gene>
<protein>
    <recommendedName>
        <fullName evidence="4">Phytanoyl-CoA dioxygenase</fullName>
    </recommendedName>
</protein>
<name>A0A1Y5F7R5_9BACT</name>
<accession>A0A1Y5F7R5</accession>
<dbReference type="Pfam" id="PF05721">
    <property type="entry name" value="PhyH"/>
    <property type="match status" value="1"/>
</dbReference>
<proteinExistence type="predicted"/>
<evidence type="ECO:0000313" key="3">
    <source>
        <dbReference type="Proteomes" id="UP000196531"/>
    </source>
</evidence>
<dbReference type="GO" id="GO:0005506">
    <property type="term" value="F:iron ion binding"/>
    <property type="evidence" value="ECO:0007669"/>
    <property type="project" value="UniProtKB-ARBA"/>
</dbReference>
<dbReference type="InterPro" id="IPR008775">
    <property type="entry name" value="Phytyl_CoA_dOase-like"/>
</dbReference>
<dbReference type="SUPFAM" id="SSF51197">
    <property type="entry name" value="Clavaminate synthase-like"/>
    <property type="match status" value="1"/>
</dbReference>
<comment type="caution">
    <text evidence="2">The sequence shown here is derived from an EMBL/GenBank/DDBJ whole genome shotgun (WGS) entry which is preliminary data.</text>
</comment>